<comment type="pathway">
    <text evidence="2 11">Cofactor biosynthesis; (R)-pantothenate biosynthesis; (R)-pantoate from 3-methyl-2-oxobutanoate: step 2/2.</text>
</comment>
<accession>A0A223EDL5</accession>
<evidence type="ECO:0000259" key="12">
    <source>
        <dbReference type="Pfam" id="PF02558"/>
    </source>
</evidence>
<dbReference type="InterPro" id="IPR050838">
    <property type="entry name" value="Ketopantoate_reductase"/>
</dbReference>
<dbReference type="GO" id="GO:0008677">
    <property type="term" value="F:2-dehydropantoate 2-reductase activity"/>
    <property type="evidence" value="ECO:0007669"/>
    <property type="project" value="UniProtKB-EC"/>
</dbReference>
<comment type="similarity">
    <text evidence="3 11">Belongs to the ketopantoate reductase family.</text>
</comment>
<dbReference type="InterPro" id="IPR036291">
    <property type="entry name" value="NAD(P)-bd_dom_sf"/>
</dbReference>
<evidence type="ECO:0000256" key="10">
    <source>
        <dbReference type="ARBA" id="ARBA00048793"/>
    </source>
</evidence>
<dbReference type="InterPro" id="IPR003710">
    <property type="entry name" value="ApbA"/>
</dbReference>
<evidence type="ECO:0000256" key="9">
    <source>
        <dbReference type="ARBA" id="ARBA00032024"/>
    </source>
</evidence>
<keyword evidence="6 11" id="KW-0566">Pantothenate biosynthesis</keyword>
<evidence type="ECO:0000256" key="6">
    <source>
        <dbReference type="ARBA" id="ARBA00022655"/>
    </source>
</evidence>
<dbReference type="GeneID" id="56472028"/>
<dbReference type="GO" id="GO:0050661">
    <property type="term" value="F:NADP binding"/>
    <property type="evidence" value="ECO:0007669"/>
    <property type="project" value="TreeGrafter"/>
</dbReference>
<dbReference type="Proteomes" id="UP000214618">
    <property type="component" value="Chromosome"/>
</dbReference>
<dbReference type="EC" id="1.1.1.169" evidence="4 11"/>
<dbReference type="RefSeq" id="WP_063231943.1">
    <property type="nucleotide sequence ID" value="NZ_BCVO01000001.1"/>
</dbReference>
<dbReference type="InterPro" id="IPR013328">
    <property type="entry name" value="6PGD_dom2"/>
</dbReference>
<dbReference type="UniPathway" id="UPA00028">
    <property type="reaction ID" value="UER00004"/>
</dbReference>
<dbReference type="SUPFAM" id="SSF51735">
    <property type="entry name" value="NAD(P)-binding Rossmann-fold domains"/>
    <property type="match status" value="1"/>
</dbReference>
<dbReference type="Pfam" id="PF02558">
    <property type="entry name" value="ApbA"/>
    <property type="match status" value="1"/>
</dbReference>
<dbReference type="NCBIfam" id="TIGR00745">
    <property type="entry name" value="apbA_panE"/>
    <property type="match status" value="1"/>
</dbReference>
<sequence length="294" mass="32176">MRIGIVGGGAIGLLFASHLSEKHSVTLYTHTADQASIIKRDGIRLIADGESRLLTGIISKCLDDGVSDVDLLILAVKQYHLPQILPRIKGILVPLLFLQNGYGHISYLKQLQSPTIYVGVVEHGALKHDGNTVEHTGLGITRIASFKGELDQLSLVNEGIDHFPFSKSEDFHSMLMDKLVVNAVINPLTAILDVENGGLITNSFYYQLFQDLFEEISGILEVKNKDESFEHVKSVCMATAENRSSMLKDLENGRKTEIDAILGHILSEAKSKGKSDCLTSSLYKMVKGKESQGG</sequence>
<evidence type="ECO:0000313" key="14">
    <source>
        <dbReference type="EMBL" id="ASS93328.1"/>
    </source>
</evidence>
<dbReference type="PANTHER" id="PTHR43765">
    <property type="entry name" value="2-DEHYDROPANTOATE 2-REDUCTASE-RELATED"/>
    <property type="match status" value="1"/>
</dbReference>
<evidence type="ECO:0000256" key="5">
    <source>
        <dbReference type="ARBA" id="ARBA00019465"/>
    </source>
</evidence>
<organism evidence="14 15">
    <name type="scientific">Peribacillus simplex NBRC 15720 = DSM 1321</name>
    <dbReference type="NCBI Taxonomy" id="1349754"/>
    <lineage>
        <taxon>Bacteria</taxon>
        <taxon>Bacillati</taxon>
        <taxon>Bacillota</taxon>
        <taxon>Bacilli</taxon>
        <taxon>Bacillales</taxon>
        <taxon>Bacillaceae</taxon>
        <taxon>Peribacillus</taxon>
    </lineage>
</organism>
<dbReference type="EMBL" id="CP017704">
    <property type="protein sequence ID" value="ASS93328.1"/>
    <property type="molecule type" value="Genomic_DNA"/>
</dbReference>
<dbReference type="Pfam" id="PF08546">
    <property type="entry name" value="ApbA_C"/>
    <property type="match status" value="1"/>
</dbReference>
<evidence type="ECO:0000256" key="4">
    <source>
        <dbReference type="ARBA" id="ARBA00013014"/>
    </source>
</evidence>
<dbReference type="OrthoDB" id="9800163at2"/>
<protein>
    <recommendedName>
        <fullName evidence="5 11">2-dehydropantoate 2-reductase</fullName>
        <ecNumber evidence="4 11">1.1.1.169</ecNumber>
    </recommendedName>
    <alternativeName>
        <fullName evidence="9 11">Ketopantoate reductase</fullName>
    </alternativeName>
</protein>
<gene>
    <name evidence="14" type="ORF">BS1321_04705</name>
</gene>
<dbReference type="PANTHER" id="PTHR43765:SF2">
    <property type="entry name" value="2-DEHYDROPANTOATE 2-REDUCTASE"/>
    <property type="match status" value="1"/>
</dbReference>
<comment type="function">
    <text evidence="1 11">Catalyzes the NADPH-dependent reduction of ketopantoate into pantoic acid.</text>
</comment>
<evidence type="ECO:0000256" key="8">
    <source>
        <dbReference type="ARBA" id="ARBA00023002"/>
    </source>
</evidence>
<comment type="catalytic activity">
    <reaction evidence="10 11">
        <text>(R)-pantoate + NADP(+) = 2-dehydropantoate + NADPH + H(+)</text>
        <dbReference type="Rhea" id="RHEA:16233"/>
        <dbReference type="ChEBI" id="CHEBI:11561"/>
        <dbReference type="ChEBI" id="CHEBI:15378"/>
        <dbReference type="ChEBI" id="CHEBI:15980"/>
        <dbReference type="ChEBI" id="CHEBI:57783"/>
        <dbReference type="ChEBI" id="CHEBI:58349"/>
        <dbReference type="EC" id="1.1.1.169"/>
    </reaction>
</comment>
<dbReference type="GO" id="GO:0015940">
    <property type="term" value="P:pantothenate biosynthetic process"/>
    <property type="evidence" value="ECO:0007669"/>
    <property type="project" value="UniProtKB-UniPathway"/>
</dbReference>
<dbReference type="SUPFAM" id="SSF48179">
    <property type="entry name" value="6-phosphogluconate dehydrogenase C-terminal domain-like"/>
    <property type="match status" value="1"/>
</dbReference>
<evidence type="ECO:0000256" key="1">
    <source>
        <dbReference type="ARBA" id="ARBA00002919"/>
    </source>
</evidence>
<dbReference type="InterPro" id="IPR013332">
    <property type="entry name" value="KPR_N"/>
</dbReference>
<dbReference type="InterPro" id="IPR008927">
    <property type="entry name" value="6-PGluconate_DH-like_C_sf"/>
</dbReference>
<dbReference type="Gene3D" id="1.10.1040.10">
    <property type="entry name" value="N-(1-d-carboxylethyl)-l-norvaline Dehydrogenase, domain 2"/>
    <property type="match status" value="1"/>
</dbReference>
<feature type="domain" description="Ketopantoate reductase N-terminal" evidence="12">
    <location>
        <begin position="3"/>
        <end position="147"/>
    </location>
</feature>
<evidence type="ECO:0000256" key="7">
    <source>
        <dbReference type="ARBA" id="ARBA00022857"/>
    </source>
</evidence>
<dbReference type="AlphaFoldDB" id="A0A223EDL5"/>
<reference evidence="14 15" key="1">
    <citation type="submission" date="2016-10" db="EMBL/GenBank/DDBJ databases">
        <title>The whole genome sequencing and assembly of Bacillus simplex DSM 1321 strain.</title>
        <authorList>
            <person name="Park M.-K."/>
            <person name="Lee Y.-J."/>
            <person name="Yi H."/>
            <person name="Bahn Y.-S."/>
            <person name="Kim J.F."/>
            <person name="Lee D.-W."/>
        </authorList>
    </citation>
    <scope>NUCLEOTIDE SEQUENCE [LARGE SCALE GENOMIC DNA]</scope>
    <source>
        <strain evidence="14 15">DSM 1321</strain>
    </source>
</reference>
<evidence type="ECO:0000256" key="11">
    <source>
        <dbReference type="RuleBase" id="RU362068"/>
    </source>
</evidence>
<evidence type="ECO:0000256" key="2">
    <source>
        <dbReference type="ARBA" id="ARBA00004994"/>
    </source>
</evidence>
<evidence type="ECO:0000256" key="3">
    <source>
        <dbReference type="ARBA" id="ARBA00007870"/>
    </source>
</evidence>
<evidence type="ECO:0000259" key="13">
    <source>
        <dbReference type="Pfam" id="PF08546"/>
    </source>
</evidence>
<dbReference type="InterPro" id="IPR013752">
    <property type="entry name" value="KPA_reductase"/>
</dbReference>
<dbReference type="NCBIfam" id="NF005093">
    <property type="entry name" value="PRK06522.2-4"/>
    <property type="match status" value="1"/>
</dbReference>
<keyword evidence="7 11" id="KW-0521">NADP</keyword>
<keyword evidence="8 11" id="KW-0560">Oxidoreductase</keyword>
<proteinExistence type="inferred from homology"/>
<feature type="domain" description="Ketopantoate reductase C-terminal" evidence="13">
    <location>
        <begin position="171"/>
        <end position="290"/>
    </location>
</feature>
<name>A0A223EDL5_9BACI</name>
<dbReference type="GO" id="GO:0005737">
    <property type="term" value="C:cytoplasm"/>
    <property type="evidence" value="ECO:0007669"/>
    <property type="project" value="TreeGrafter"/>
</dbReference>
<evidence type="ECO:0000313" key="15">
    <source>
        <dbReference type="Proteomes" id="UP000214618"/>
    </source>
</evidence>
<dbReference type="Gene3D" id="3.40.50.720">
    <property type="entry name" value="NAD(P)-binding Rossmann-like Domain"/>
    <property type="match status" value="1"/>
</dbReference>